<protein>
    <recommendedName>
        <fullName evidence="4">Lipopolysaccharide assembly protein B</fullName>
    </recommendedName>
</protein>
<evidence type="ECO:0000259" key="6">
    <source>
        <dbReference type="Pfam" id="PF18073"/>
    </source>
</evidence>
<dbReference type="Gene3D" id="1.25.40.10">
    <property type="entry name" value="Tetratricopeptide repeat domain"/>
    <property type="match status" value="1"/>
</dbReference>
<dbReference type="PANTHER" id="PTHR45586">
    <property type="entry name" value="TPR REPEAT-CONTAINING PROTEIN PA4667"/>
    <property type="match status" value="1"/>
</dbReference>
<feature type="transmembrane region" description="Helical" evidence="5">
    <location>
        <begin position="6"/>
        <end position="24"/>
    </location>
</feature>
<keyword evidence="3 4" id="KW-0802">TPR repeat</keyword>
<dbReference type="PANTHER" id="PTHR45586:SF1">
    <property type="entry name" value="LIPOPOLYSACCHARIDE ASSEMBLY PROTEIN B"/>
    <property type="match status" value="1"/>
</dbReference>
<dbReference type="Pfam" id="PF18073">
    <property type="entry name" value="Zn_ribbon_LapB"/>
    <property type="match status" value="1"/>
</dbReference>
<gene>
    <name evidence="4 7" type="primary">lapB</name>
    <name evidence="7" type="ORF">GCM10025791_13420</name>
</gene>
<dbReference type="HAMAP" id="MF_00994">
    <property type="entry name" value="LPS_assembly_LapB"/>
    <property type="match status" value="1"/>
</dbReference>
<dbReference type="InterPro" id="IPR011990">
    <property type="entry name" value="TPR-like_helical_dom_sf"/>
</dbReference>
<dbReference type="AlphaFoldDB" id="A0AAV3TZM7"/>
<dbReference type="InterPro" id="IPR030865">
    <property type="entry name" value="LapB"/>
</dbReference>
<accession>A0AAV3TZM7</accession>
<evidence type="ECO:0000313" key="8">
    <source>
        <dbReference type="Proteomes" id="UP001409585"/>
    </source>
</evidence>
<keyword evidence="4" id="KW-1003">Cell membrane</keyword>
<keyword evidence="4 5" id="KW-0812">Transmembrane</keyword>
<feature type="topological domain" description="Cytoplasmic" evidence="4">
    <location>
        <begin position="25"/>
        <end position="402"/>
    </location>
</feature>
<evidence type="ECO:0000256" key="5">
    <source>
        <dbReference type="SAM" id="Phobius"/>
    </source>
</evidence>
<comment type="similarity">
    <text evidence="4">Belongs to the LapB family.</text>
</comment>
<name>A0AAV3TZM7_9ALTE</name>
<keyword evidence="8" id="KW-1185">Reference proteome</keyword>
<dbReference type="SUPFAM" id="SSF48452">
    <property type="entry name" value="TPR-like"/>
    <property type="match status" value="1"/>
</dbReference>
<evidence type="ECO:0000256" key="3">
    <source>
        <dbReference type="ARBA" id="ARBA00022803"/>
    </source>
</evidence>
<dbReference type="NCBIfam" id="NF008757">
    <property type="entry name" value="PRK11788.1-5"/>
    <property type="match status" value="1"/>
</dbReference>
<dbReference type="GO" id="GO:0005506">
    <property type="term" value="F:iron ion binding"/>
    <property type="evidence" value="ECO:0007669"/>
    <property type="project" value="UniProtKB-UniRule"/>
</dbReference>
<dbReference type="GO" id="GO:0008653">
    <property type="term" value="P:lipopolysaccharide metabolic process"/>
    <property type="evidence" value="ECO:0007669"/>
    <property type="project" value="InterPro"/>
</dbReference>
<dbReference type="Pfam" id="PF14559">
    <property type="entry name" value="TPR_19"/>
    <property type="match status" value="1"/>
</dbReference>
<dbReference type="GO" id="GO:0046890">
    <property type="term" value="P:regulation of lipid biosynthetic process"/>
    <property type="evidence" value="ECO:0007669"/>
    <property type="project" value="UniProtKB-UniRule"/>
</dbReference>
<proteinExistence type="inferred from homology"/>
<feature type="domain" description="LapB rubredoxin metal binding" evidence="6">
    <location>
        <begin position="368"/>
        <end position="394"/>
    </location>
</feature>
<dbReference type="Pfam" id="PF13174">
    <property type="entry name" value="TPR_6"/>
    <property type="match status" value="1"/>
</dbReference>
<evidence type="ECO:0000256" key="1">
    <source>
        <dbReference type="ARBA" id="ARBA00022723"/>
    </source>
</evidence>
<dbReference type="EMBL" id="BAABLX010000007">
    <property type="protein sequence ID" value="GAA4937000.1"/>
    <property type="molecule type" value="Genomic_DNA"/>
</dbReference>
<dbReference type="RefSeq" id="WP_345418999.1">
    <property type="nucleotide sequence ID" value="NZ_AP031496.1"/>
</dbReference>
<dbReference type="InterPro" id="IPR051012">
    <property type="entry name" value="CellSynth/LPSAsmb/PSIAsmb"/>
</dbReference>
<keyword evidence="2 4" id="KW-0677">Repeat</keyword>
<keyword evidence="4 5" id="KW-0472">Membrane</keyword>
<sequence length="402" mass="45810">MQDFLLYWMLFFAIAAGFFMGRYSRKSPLRIMERYGDKPSPINPDYIRGLNHLLNEDADAAVDTFTELLPVNDKTLDTHLALGALLRRRGEVGKAIRVHQFLVEHQQLDRQQQEKAQLELGLDFLKAGVLDRAEDIFERLQNSSDHDVSIKSLGFLAEIYRDEKEWLNAANAIESLLRKKPRGHDQKWRSMQAHFYCEEAVSAKTRGDQPLVRKLLAKAAHADPKCVRVSLLMADVELKREDYKSAIKCLKRVPEQDPDYIPEILPGLLQSYQALGDIETMIVYLRQLQDDYPSSSVIISLADLVNQHESEGAAVALLNQKIDTRPSLRVVGKFLDFHLNKASKEDNNKEQTLVRNMLESLLEHKSYYNCGSCGFSANHLHWQCPSCKSWGSIKAVKGLEGE</sequence>
<keyword evidence="4 5" id="KW-1133">Transmembrane helix</keyword>
<feature type="binding site" evidence="4">
    <location>
        <position position="373"/>
    </location>
    <ligand>
        <name>Fe cation</name>
        <dbReference type="ChEBI" id="CHEBI:24875"/>
    </ligand>
</feature>
<comment type="subcellular location">
    <subcellularLocation>
        <location evidence="4">Cell inner membrane</location>
        <topology evidence="4">Single-pass membrane protein</topology>
        <orientation evidence="4">Cytoplasmic side</orientation>
    </subcellularLocation>
</comment>
<feature type="binding site" evidence="4">
    <location>
        <position position="384"/>
    </location>
    <ligand>
        <name>Fe cation</name>
        <dbReference type="ChEBI" id="CHEBI:24875"/>
    </ligand>
</feature>
<feature type="binding site" evidence="4">
    <location>
        <position position="387"/>
    </location>
    <ligand>
        <name>Fe cation</name>
        <dbReference type="ChEBI" id="CHEBI:24875"/>
    </ligand>
</feature>
<feature type="binding site" evidence="4">
    <location>
        <position position="370"/>
    </location>
    <ligand>
        <name>Fe cation</name>
        <dbReference type="ChEBI" id="CHEBI:24875"/>
    </ligand>
</feature>
<evidence type="ECO:0000256" key="2">
    <source>
        <dbReference type="ARBA" id="ARBA00022737"/>
    </source>
</evidence>
<evidence type="ECO:0000256" key="4">
    <source>
        <dbReference type="HAMAP-Rule" id="MF_00994"/>
    </source>
</evidence>
<comment type="function">
    <text evidence="4">Modulates cellular lipopolysaccharide (LPS) levels by regulating LpxC, which is involved in lipid A biosynthesis. May act by modulating the proteolytic activity of FtsH towards LpxC. May also coordinate assembly of proteins involved in LPS synthesis at the plasma membrane.</text>
</comment>
<keyword evidence="4" id="KW-0408">Iron</keyword>
<comment type="caution">
    <text evidence="7">The sequence shown here is derived from an EMBL/GenBank/DDBJ whole genome shotgun (WGS) entry which is preliminary data.</text>
</comment>
<keyword evidence="1 4" id="KW-0479">Metal-binding</keyword>
<dbReference type="Proteomes" id="UP001409585">
    <property type="component" value="Unassembled WGS sequence"/>
</dbReference>
<reference evidence="8" key="1">
    <citation type="journal article" date="2019" name="Int. J. Syst. Evol. Microbiol.">
        <title>The Global Catalogue of Microorganisms (GCM) 10K type strain sequencing project: providing services to taxonomists for standard genome sequencing and annotation.</title>
        <authorList>
            <consortium name="The Broad Institute Genomics Platform"/>
            <consortium name="The Broad Institute Genome Sequencing Center for Infectious Disease"/>
            <person name="Wu L."/>
            <person name="Ma J."/>
        </authorList>
    </citation>
    <scope>NUCLEOTIDE SEQUENCE [LARGE SCALE GENOMIC DNA]</scope>
    <source>
        <strain evidence="8">JCM 19134</strain>
    </source>
</reference>
<dbReference type="InterPro" id="IPR019734">
    <property type="entry name" value="TPR_rpt"/>
</dbReference>
<keyword evidence="4" id="KW-0997">Cell inner membrane</keyword>
<dbReference type="InterPro" id="IPR041166">
    <property type="entry name" value="Rubredoxin_2"/>
</dbReference>
<organism evidence="7 8">
    <name type="scientific">Halioxenophilus aromaticivorans</name>
    <dbReference type="NCBI Taxonomy" id="1306992"/>
    <lineage>
        <taxon>Bacteria</taxon>
        <taxon>Pseudomonadati</taxon>
        <taxon>Pseudomonadota</taxon>
        <taxon>Gammaproteobacteria</taxon>
        <taxon>Alteromonadales</taxon>
        <taxon>Alteromonadaceae</taxon>
        <taxon>Halioxenophilus</taxon>
    </lineage>
</organism>
<dbReference type="GO" id="GO:0009898">
    <property type="term" value="C:cytoplasmic side of plasma membrane"/>
    <property type="evidence" value="ECO:0007669"/>
    <property type="project" value="UniProtKB-UniRule"/>
</dbReference>
<evidence type="ECO:0000313" key="7">
    <source>
        <dbReference type="EMBL" id="GAA4937000.1"/>
    </source>
</evidence>